<evidence type="ECO:0000313" key="2">
    <source>
        <dbReference type="Proteomes" id="UP000032946"/>
    </source>
</evidence>
<name>A0A9P1KK32_9CYAN</name>
<dbReference type="EMBL" id="FO818640">
    <property type="protein sequence ID" value="CDM97068.1"/>
    <property type="molecule type" value="Genomic_DNA"/>
</dbReference>
<accession>A0A9P1KK32</accession>
<dbReference type="AlphaFoldDB" id="A0A9P1KK32"/>
<protein>
    <submittedName>
        <fullName evidence="1">Uncharacterized protein</fullName>
    </submittedName>
</protein>
<keyword evidence="2" id="KW-1185">Reference proteome</keyword>
<gene>
    <name evidence="1" type="ORF">ARTHRO_50035</name>
</gene>
<proteinExistence type="predicted"/>
<sequence length="52" mass="6054">MRFLCQHYTCDMVAQTIRLTPMEEGTQPSSVHLCKLPEPQQLHHLFQSSLKN</sequence>
<reference evidence="1 2" key="1">
    <citation type="submission" date="2014-02" db="EMBL/GenBank/DDBJ databases">
        <authorList>
            <person name="Genoscope - CEA"/>
        </authorList>
    </citation>
    <scope>NUCLEOTIDE SEQUENCE [LARGE SCALE GENOMIC DNA]</scope>
    <source>
        <strain evidence="1 2">PCC 8005</strain>
    </source>
</reference>
<organism evidence="1 2">
    <name type="scientific">Limnospira indica PCC 8005</name>
    <dbReference type="NCBI Taxonomy" id="376219"/>
    <lineage>
        <taxon>Bacteria</taxon>
        <taxon>Bacillati</taxon>
        <taxon>Cyanobacteriota</taxon>
        <taxon>Cyanophyceae</taxon>
        <taxon>Oscillatoriophycideae</taxon>
        <taxon>Oscillatoriales</taxon>
        <taxon>Sirenicapillariaceae</taxon>
        <taxon>Limnospira</taxon>
    </lineage>
</organism>
<dbReference type="Proteomes" id="UP000032946">
    <property type="component" value="Chromosome"/>
</dbReference>
<evidence type="ECO:0000313" key="1">
    <source>
        <dbReference type="EMBL" id="CDM97068.1"/>
    </source>
</evidence>